<keyword evidence="1" id="KW-1133">Transmembrane helix</keyword>
<dbReference type="EMBL" id="JAJAPW010000004">
    <property type="protein sequence ID" value="MCB4799487.1"/>
    <property type="molecule type" value="Genomic_DNA"/>
</dbReference>
<dbReference type="AlphaFoldDB" id="A0A9X1I3E8"/>
<keyword evidence="3" id="KW-1185">Reference proteome</keyword>
<dbReference type="Proteomes" id="UP001139199">
    <property type="component" value="Unassembled WGS sequence"/>
</dbReference>
<name>A0A9X1I3E8_9FLAO</name>
<evidence type="ECO:0000313" key="2">
    <source>
        <dbReference type="EMBL" id="MCB4799487.1"/>
    </source>
</evidence>
<accession>A0A9X1I3E8</accession>
<comment type="caution">
    <text evidence="2">The sequence shown here is derived from an EMBL/GenBank/DDBJ whole genome shotgun (WGS) entry which is preliminary data.</text>
</comment>
<dbReference type="InterPro" id="IPR029039">
    <property type="entry name" value="Flavoprotein-like_sf"/>
</dbReference>
<dbReference type="RefSeq" id="WP_226543967.1">
    <property type="nucleotide sequence ID" value="NZ_JAJAPW010000004.1"/>
</dbReference>
<evidence type="ECO:0000313" key="3">
    <source>
        <dbReference type="Proteomes" id="UP001139199"/>
    </source>
</evidence>
<organism evidence="2 3">
    <name type="scientific">Neotamlana laminarinivorans</name>
    <dbReference type="NCBI Taxonomy" id="2883124"/>
    <lineage>
        <taxon>Bacteria</taxon>
        <taxon>Pseudomonadati</taxon>
        <taxon>Bacteroidota</taxon>
        <taxon>Flavobacteriia</taxon>
        <taxon>Flavobacteriales</taxon>
        <taxon>Flavobacteriaceae</taxon>
        <taxon>Neotamlana</taxon>
    </lineage>
</organism>
<keyword evidence="1" id="KW-0812">Transmembrane</keyword>
<proteinExistence type="predicted"/>
<dbReference type="Gene3D" id="3.40.50.360">
    <property type="match status" value="1"/>
</dbReference>
<gene>
    <name evidence="2" type="ORF">LG649_11550</name>
</gene>
<keyword evidence="1" id="KW-0472">Membrane</keyword>
<evidence type="ECO:0000256" key="1">
    <source>
        <dbReference type="SAM" id="Phobius"/>
    </source>
</evidence>
<protein>
    <submittedName>
        <fullName evidence="2">Dialkylresorcinol condensing enzyme DarA</fullName>
    </submittedName>
</protein>
<feature type="transmembrane region" description="Helical" evidence="1">
    <location>
        <begin position="266"/>
        <end position="289"/>
    </location>
</feature>
<sequence>MKQVLVLHYSQSGQLTEIVNNIVENFKNDEAVKLHYHNIELKRNFPFPWTKKDFFGVFPDTFLQNYQEVNPVPDAILNNTYDLIIFGYQVWYLTPSLPISSFLQSESAKTLFSGSKVVTVSGTRNMWIMAQEKLKIHLKKLNANLVGNIALVDRHSNYISVITIVRWMFSGKKKKYLGIFPKPGISQVDIDNAVKFGPIIKQHLLGNTWGNLQDNLLKNGAVEIKPFLITVDRKANVIFTKWANFIHKSSEPNTKKRETLLKFFNVYLFIAIWVVSPIVFILFLLTYVFNIPKIKKQKKYYTSVELLENTK</sequence>
<reference evidence="2" key="1">
    <citation type="submission" date="2021-10" db="EMBL/GenBank/DDBJ databases">
        <title>Tamlana sargassums sp. nov., and Tamlana laminarinivorans sp. nov., two new bacteria isolated from the brown alga.</title>
        <authorList>
            <person name="Li J."/>
        </authorList>
    </citation>
    <scope>NUCLEOTIDE SEQUENCE</scope>
    <source>
        <strain evidence="2">PT2-4</strain>
    </source>
</reference>
<dbReference type="SUPFAM" id="SSF52218">
    <property type="entry name" value="Flavoproteins"/>
    <property type="match status" value="1"/>
</dbReference>